<dbReference type="EMBL" id="KB741089">
    <property type="protein sequence ID" value="ENN73962.1"/>
    <property type="molecule type" value="Genomic_DNA"/>
</dbReference>
<dbReference type="AlphaFoldDB" id="N6U5V9"/>
<dbReference type="HOGENOM" id="CLU_1788833_0_0_1"/>
<organism evidence="1">
    <name type="scientific">Dendroctonus ponderosae</name>
    <name type="common">Mountain pine beetle</name>
    <dbReference type="NCBI Taxonomy" id="77166"/>
    <lineage>
        <taxon>Eukaryota</taxon>
        <taxon>Metazoa</taxon>
        <taxon>Ecdysozoa</taxon>
        <taxon>Arthropoda</taxon>
        <taxon>Hexapoda</taxon>
        <taxon>Insecta</taxon>
        <taxon>Pterygota</taxon>
        <taxon>Neoptera</taxon>
        <taxon>Endopterygota</taxon>
        <taxon>Coleoptera</taxon>
        <taxon>Polyphaga</taxon>
        <taxon>Cucujiformia</taxon>
        <taxon>Curculionidae</taxon>
        <taxon>Scolytinae</taxon>
        <taxon>Dendroctonus</taxon>
    </lineage>
</organism>
<sequence>MASLACPLCCSEQFSSHLELNNHILGMIDNIDNLYCPSCKEPCEDLVDLADHLTKECVNLPKSAGPKSATADIKVKIEPPNTTISDNVNESTDATSTENAIELKSIQDDPTVIYSCDMCNMTFTSVEDHLSEYHYGEEVLLVISI</sequence>
<accession>N6U5V9</accession>
<gene>
    <name evidence="1" type="ORF">YQE_09463</name>
</gene>
<proteinExistence type="predicted"/>
<dbReference type="OrthoDB" id="3437960at2759"/>
<name>N6U5V9_DENPD</name>
<reference evidence="1" key="1">
    <citation type="journal article" date="2013" name="Genome Biol.">
        <title>Draft genome of the mountain pine beetle, Dendroctonus ponderosae Hopkins, a major forest pest.</title>
        <authorList>
            <person name="Keeling C.I."/>
            <person name="Yuen M.M."/>
            <person name="Liao N.Y."/>
            <person name="Docking T.R."/>
            <person name="Chan S.K."/>
            <person name="Taylor G.A."/>
            <person name="Palmquist D.L."/>
            <person name="Jackman S.D."/>
            <person name="Nguyen A."/>
            <person name="Li M."/>
            <person name="Henderson H."/>
            <person name="Janes J.K."/>
            <person name="Zhao Y."/>
            <person name="Pandoh P."/>
            <person name="Moore R."/>
            <person name="Sperling F.A."/>
            <person name="Huber D.P."/>
            <person name="Birol I."/>
            <person name="Jones S.J."/>
            <person name="Bohlmann J."/>
        </authorList>
    </citation>
    <scope>NUCLEOTIDE SEQUENCE</scope>
</reference>
<evidence type="ECO:0000313" key="1">
    <source>
        <dbReference type="EMBL" id="ENN73962.1"/>
    </source>
</evidence>
<protein>
    <submittedName>
        <fullName evidence="1">Uncharacterized protein</fullName>
    </submittedName>
</protein>
<feature type="non-terminal residue" evidence="1">
    <location>
        <position position="1"/>
    </location>
</feature>